<reference evidence="4 5" key="2">
    <citation type="journal article" date="2019" name="G3 (Bethesda)">
        <title>Hybrid Assembly of the Genome of the Entomopathogenic Nematode Steinernema carpocapsae Identifies the X-Chromosome.</title>
        <authorList>
            <person name="Serra L."/>
            <person name="Macchietto M."/>
            <person name="Macias-Munoz A."/>
            <person name="McGill C.J."/>
            <person name="Rodriguez I.M."/>
            <person name="Rodriguez B."/>
            <person name="Murad R."/>
            <person name="Mortazavi A."/>
        </authorList>
    </citation>
    <scope>NUCLEOTIDE SEQUENCE [LARGE SCALE GENOMIC DNA]</scope>
    <source>
        <strain evidence="4 5">ALL</strain>
    </source>
</reference>
<dbReference type="InterPro" id="IPR038077">
    <property type="entry name" value="Troponin_sf"/>
</dbReference>
<sequence length="418" mass="48537">MSDEEEQYSGEEEEEEEVAEEEEVEAEAEAEPEAEEEANADEEAPAEEPEEAKPKRAPVTQAEPEPAEMTEAEKAMLAAKKRHEEEEAAKLLDYEERRRLERDREEEELKTLKEKQERRRQEREEEEREFAERRRQEEERRRQEEEDRKARSEEDKRRKEEEKRKRQQMMAGSFAGAASGSGGRNFQIPSKSEQADKFGNMGQVKPESGMSKEQLEEAKKNYLAAVCKQVDISNLLPNDLKEKIKNMHSRICKLEAEKYDLEKRHERQEYDLKELNERQRQVARNNALKKGLDPVEAASSKHPPKITVSSKFDRQIDRRSFGDRRYLFQNPLVKHQPKIAHGTARPPPEWGRKENEELEQLRKNLEPPKYVEQVKAEGDLARPPVAFIPLNVPAPDEVEEAPKEEETPPAAPAEEVAA</sequence>
<organism evidence="4 5">
    <name type="scientific">Steinernema carpocapsae</name>
    <name type="common">Entomopathogenic nematode</name>
    <dbReference type="NCBI Taxonomy" id="34508"/>
    <lineage>
        <taxon>Eukaryota</taxon>
        <taxon>Metazoa</taxon>
        <taxon>Ecdysozoa</taxon>
        <taxon>Nematoda</taxon>
        <taxon>Chromadorea</taxon>
        <taxon>Rhabditida</taxon>
        <taxon>Tylenchina</taxon>
        <taxon>Panagrolaimomorpha</taxon>
        <taxon>Strongyloidoidea</taxon>
        <taxon>Steinernematidae</taxon>
        <taxon>Steinernema</taxon>
    </lineage>
</organism>
<dbReference type="InterPro" id="IPR027707">
    <property type="entry name" value="TNNT"/>
</dbReference>
<dbReference type="SUPFAM" id="SSF90250">
    <property type="entry name" value="Troponin coil-coiled subunits"/>
    <property type="match status" value="1"/>
</dbReference>
<comment type="caution">
    <text evidence="4">The sequence shown here is derived from an EMBL/GenBank/DDBJ whole genome shotgun (WGS) entry which is preliminary data.</text>
</comment>
<dbReference type="STRING" id="34508.A0A4U8UTI2"/>
<name>A0A4U8UTI2_STECR</name>
<evidence type="ECO:0000313" key="5">
    <source>
        <dbReference type="Proteomes" id="UP000298663"/>
    </source>
</evidence>
<keyword evidence="5" id="KW-1185">Reference proteome</keyword>
<feature type="region of interest" description="Disordered" evidence="3">
    <location>
        <begin position="1"/>
        <end position="215"/>
    </location>
</feature>
<evidence type="ECO:0000256" key="2">
    <source>
        <dbReference type="SAM" id="Coils"/>
    </source>
</evidence>
<feature type="compositionally biased region" description="Basic and acidic residues" evidence="3">
    <location>
        <begin position="130"/>
        <end position="164"/>
    </location>
</feature>
<dbReference type="FunFam" id="1.20.5.350:FF:000003">
    <property type="entry name" value="Troponin T isoform 5"/>
    <property type="match status" value="1"/>
</dbReference>
<dbReference type="OrthoDB" id="330499at2759"/>
<feature type="compositionally biased region" description="Basic and acidic residues" evidence="3">
    <location>
        <begin position="350"/>
        <end position="366"/>
    </location>
</feature>
<accession>A0A4U8UTI2</accession>
<feature type="compositionally biased region" description="Acidic residues" evidence="3">
    <location>
        <begin position="1"/>
        <end position="50"/>
    </location>
</feature>
<evidence type="ECO:0000313" key="4">
    <source>
        <dbReference type="EMBL" id="TMS36184.1"/>
    </source>
</evidence>
<feature type="compositionally biased region" description="Basic and acidic residues" evidence="3">
    <location>
        <begin position="82"/>
        <end position="123"/>
    </location>
</feature>
<reference evidence="4 5" key="1">
    <citation type="journal article" date="2015" name="Genome Biol.">
        <title>Comparative genomics of Steinernema reveals deeply conserved gene regulatory networks.</title>
        <authorList>
            <person name="Dillman A.R."/>
            <person name="Macchietto M."/>
            <person name="Porter C.F."/>
            <person name="Rogers A."/>
            <person name="Williams B."/>
            <person name="Antoshechkin I."/>
            <person name="Lee M.M."/>
            <person name="Goodwin Z."/>
            <person name="Lu X."/>
            <person name="Lewis E.E."/>
            <person name="Goodrich-Blair H."/>
            <person name="Stock S.P."/>
            <person name="Adams B.J."/>
            <person name="Sternberg P.W."/>
            <person name="Mortazavi A."/>
        </authorList>
    </citation>
    <scope>NUCLEOTIDE SEQUENCE [LARGE SCALE GENOMIC DNA]</scope>
    <source>
        <strain evidence="4 5">ALL</strain>
    </source>
</reference>
<comment type="similarity">
    <text evidence="1">Belongs to the troponin T family.</text>
</comment>
<dbReference type="Pfam" id="PF00992">
    <property type="entry name" value="Troponin"/>
    <property type="match status" value="1"/>
</dbReference>
<dbReference type="GO" id="GO:0006937">
    <property type="term" value="P:regulation of muscle contraction"/>
    <property type="evidence" value="ECO:0007669"/>
    <property type="project" value="InterPro"/>
</dbReference>
<dbReference type="InterPro" id="IPR001978">
    <property type="entry name" value="Troponin"/>
</dbReference>
<dbReference type="GO" id="GO:0006936">
    <property type="term" value="P:muscle contraction"/>
    <property type="evidence" value="ECO:0007669"/>
    <property type="project" value="TreeGrafter"/>
</dbReference>
<feature type="region of interest" description="Disordered" evidence="3">
    <location>
        <begin position="393"/>
        <end position="418"/>
    </location>
</feature>
<dbReference type="PANTHER" id="PTHR11521">
    <property type="entry name" value="TROPONIN T"/>
    <property type="match status" value="1"/>
</dbReference>
<evidence type="ECO:0000256" key="3">
    <source>
        <dbReference type="SAM" id="MobiDB-lite"/>
    </source>
</evidence>
<dbReference type="Gene3D" id="1.20.5.350">
    <property type="match status" value="1"/>
</dbReference>
<dbReference type="GO" id="GO:0005861">
    <property type="term" value="C:troponin complex"/>
    <property type="evidence" value="ECO:0007669"/>
    <property type="project" value="InterPro"/>
</dbReference>
<feature type="coiled-coil region" evidence="2">
    <location>
        <begin position="258"/>
        <end position="285"/>
    </location>
</feature>
<proteinExistence type="inferred from homology"/>
<dbReference type="EMBL" id="AZBU02000001">
    <property type="protein sequence ID" value="TMS36184.1"/>
    <property type="molecule type" value="Genomic_DNA"/>
</dbReference>
<keyword evidence="2" id="KW-0175">Coiled coil</keyword>
<dbReference type="PANTHER" id="PTHR11521:SF7">
    <property type="entry name" value="TROPONIN T"/>
    <property type="match status" value="1"/>
</dbReference>
<dbReference type="Proteomes" id="UP000298663">
    <property type="component" value="Unassembled WGS sequence"/>
</dbReference>
<feature type="region of interest" description="Disordered" evidence="3">
    <location>
        <begin position="338"/>
        <end position="369"/>
    </location>
</feature>
<protein>
    <recommendedName>
        <fullName evidence="6">Troponin T</fullName>
    </recommendedName>
</protein>
<evidence type="ECO:0000256" key="1">
    <source>
        <dbReference type="ARBA" id="ARBA00008330"/>
    </source>
</evidence>
<evidence type="ECO:0008006" key="6">
    <source>
        <dbReference type="Google" id="ProtNLM"/>
    </source>
</evidence>
<dbReference type="GO" id="GO:0005523">
    <property type="term" value="F:tropomyosin binding"/>
    <property type="evidence" value="ECO:0007669"/>
    <property type="project" value="TreeGrafter"/>
</dbReference>
<dbReference type="AlphaFoldDB" id="A0A4U8UTI2"/>
<gene>
    <name evidence="4" type="ORF">L596_003415</name>
</gene>
<dbReference type="GO" id="GO:0045214">
    <property type="term" value="P:sarcomere organization"/>
    <property type="evidence" value="ECO:0007669"/>
    <property type="project" value="UniProtKB-ARBA"/>
</dbReference>